<dbReference type="Pfam" id="PF05239">
    <property type="entry name" value="PRC"/>
    <property type="match status" value="2"/>
</dbReference>
<dbReference type="eggNOG" id="COG3881">
    <property type="taxonomic scope" value="Bacteria"/>
</dbReference>
<protein>
    <submittedName>
        <fullName evidence="3">PRC-barrel domain protein</fullName>
    </submittedName>
</protein>
<reference evidence="4" key="2">
    <citation type="submission" date="2011-02" db="EMBL/GenBank/DDBJ databases">
        <title>The complete genome of Syntrophobotulus glycolicus DSM 8271.</title>
        <authorList>
            <person name="Lucas S."/>
            <person name="Copeland A."/>
            <person name="Lapidus A."/>
            <person name="Bruce D."/>
            <person name="Goodwin L."/>
            <person name="Pitluck S."/>
            <person name="Kyrpides N."/>
            <person name="Mavromatis K."/>
            <person name="Pagani I."/>
            <person name="Ivanova N."/>
            <person name="Mikhailova N."/>
            <person name="Chertkov O."/>
            <person name="Held B."/>
            <person name="Detter J.C."/>
            <person name="Tapia R."/>
            <person name="Han C."/>
            <person name="Land M."/>
            <person name="Hauser L."/>
            <person name="Markowitz V."/>
            <person name="Cheng J.-F."/>
            <person name="Hugenholtz P."/>
            <person name="Woyke T."/>
            <person name="Wu D."/>
            <person name="Spring S."/>
            <person name="Schroeder M."/>
            <person name="Brambilla E."/>
            <person name="Klenk H.-P."/>
            <person name="Eisen J.A."/>
        </authorList>
    </citation>
    <scope>NUCLEOTIDE SEQUENCE [LARGE SCALE GENOMIC DNA]</scope>
    <source>
        <strain evidence="4">DSM 8271 / FlGlyR</strain>
    </source>
</reference>
<dbReference type="PANTHER" id="PTHR36740">
    <property type="entry name" value="PRC DOMAIN-CONTAINING PROTEIN"/>
    <property type="match status" value="1"/>
</dbReference>
<dbReference type="Gene3D" id="2.30.30.240">
    <property type="entry name" value="PRC-barrel domain"/>
    <property type="match status" value="2"/>
</dbReference>
<feature type="domain" description="PRC-barrel" evidence="2">
    <location>
        <begin position="7"/>
        <end position="69"/>
    </location>
</feature>
<feature type="domain" description="PRC-barrel" evidence="2">
    <location>
        <begin position="92"/>
        <end position="161"/>
    </location>
</feature>
<dbReference type="InterPro" id="IPR011033">
    <property type="entry name" value="PRC_barrel-like_sf"/>
</dbReference>
<dbReference type="HOGENOM" id="CLU_068642_1_0_9"/>
<dbReference type="RefSeq" id="WP_013623438.1">
    <property type="nucleotide sequence ID" value="NC_015172.1"/>
</dbReference>
<feature type="region of interest" description="Disordered" evidence="1">
    <location>
        <begin position="204"/>
        <end position="266"/>
    </location>
</feature>
<keyword evidence="4" id="KW-1185">Reference proteome</keyword>
<dbReference type="KEGG" id="sgy:Sgly_0196"/>
<dbReference type="OrthoDB" id="53812at2"/>
<reference evidence="3 4" key="1">
    <citation type="journal article" date="2011" name="Stand. Genomic Sci.">
        <title>Complete genome sequence of Syntrophobotulus glycolicus type strain (FlGlyR).</title>
        <authorList>
            <person name="Han C."/>
            <person name="Mwirichia R."/>
            <person name="Chertkov O."/>
            <person name="Held B."/>
            <person name="Lapidus A."/>
            <person name="Nolan M."/>
            <person name="Lucas S."/>
            <person name="Hammon N."/>
            <person name="Deshpande S."/>
            <person name="Cheng J.F."/>
            <person name="Tapia R."/>
            <person name="Goodwin L."/>
            <person name="Pitluck S."/>
            <person name="Huntemann M."/>
            <person name="Liolios K."/>
            <person name="Ivanova N."/>
            <person name="Pagani I."/>
            <person name="Mavromatis K."/>
            <person name="Ovchinikova G."/>
            <person name="Pati A."/>
            <person name="Chen A."/>
            <person name="Palaniappan K."/>
            <person name="Land M."/>
            <person name="Hauser L."/>
            <person name="Brambilla E.M."/>
            <person name="Rohde M."/>
            <person name="Spring S."/>
            <person name="Sikorski J."/>
            <person name="Goker M."/>
            <person name="Woyke T."/>
            <person name="Bristow J."/>
            <person name="Eisen J.A."/>
            <person name="Markowitz V."/>
            <person name="Hugenholtz P."/>
            <person name="Kyrpides N.C."/>
            <person name="Klenk H.P."/>
            <person name="Detter J.C."/>
        </authorList>
    </citation>
    <scope>NUCLEOTIDE SEQUENCE [LARGE SCALE GENOMIC DNA]</scope>
    <source>
        <strain evidence="4">DSM 8271 / FlGlyR</strain>
    </source>
</reference>
<sequence length="266" mass="29428">MLPSKKFLSLPIISLKEGQQIGYVRNLVVNPKSKGIAALVIDPTGFFKEQRIIPYNRVVSVGENAITISTESQVEKATSLPDILDLLKEKASVIGIKVITETGKTLGIVEEFYIDSQNGHIVNLELSEGRIEGIFGSKAYLNADLIITIGPHAVIVSKDTESQLEIYNKGLNENIKSFWHSASSKASEKGHQINQYLTKNRKKTENVSLLPDENPEELEDNFAPEDIAGFSDQSEISLLEEKNTSTDLSADSDKKPNDSDKYENFT</sequence>
<dbReference type="AlphaFoldDB" id="F0SW81"/>
<gene>
    <name evidence="3" type="ordered locus">Sgly_0196</name>
</gene>
<evidence type="ECO:0000259" key="2">
    <source>
        <dbReference type="Pfam" id="PF05239"/>
    </source>
</evidence>
<dbReference type="InterPro" id="IPR027275">
    <property type="entry name" value="PRC-brl_dom"/>
</dbReference>
<evidence type="ECO:0000313" key="4">
    <source>
        <dbReference type="Proteomes" id="UP000007488"/>
    </source>
</evidence>
<dbReference type="SUPFAM" id="SSF50346">
    <property type="entry name" value="PRC-barrel domain"/>
    <property type="match status" value="2"/>
</dbReference>
<evidence type="ECO:0000256" key="1">
    <source>
        <dbReference type="SAM" id="MobiDB-lite"/>
    </source>
</evidence>
<dbReference type="STRING" id="645991.Sgly_0196"/>
<dbReference type="PANTHER" id="PTHR36740:SF1">
    <property type="entry name" value="PRC-BARREL DOMAIN-CONTAINING PROTEIN"/>
    <property type="match status" value="1"/>
</dbReference>
<dbReference type="EMBL" id="CP002547">
    <property type="protein sequence ID" value="ADY54567.1"/>
    <property type="molecule type" value="Genomic_DNA"/>
</dbReference>
<accession>F0SW81</accession>
<proteinExistence type="predicted"/>
<name>F0SW81_SYNGF</name>
<feature type="compositionally biased region" description="Basic and acidic residues" evidence="1">
    <location>
        <begin position="251"/>
        <end position="266"/>
    </location>
</feature>
<evidence type="ECO:0000313" key="3">
    <source>
        <dbReference type="EMBL" id="ADY54567.1"/>
    </source>
</evidence>
<organism evidence="3 4">
    <name type="scientific">Syntrophobotulus glycolicus (strain DSM 8271 / FlGlyR)</name>
    <dbReference type="NCBI Taxonomy" id="645991"/>
    <lineage>
        <taxon>Bacteria</taxon>
        <taxon>Bacillati</taxon>
        <taxon>Bacillota</taxon>
        <taxon>Clostridia</taxon>
        <taxon>Eubacteriales</taxon>
        <taxon>Desulfitobacteriaceae</taxon>
        <taxon>Syntrophobotulus</taxon>
    </lineage>
</organism>
<dbReference type="Proteomes" id="UP000007488">
    <property type="component" value="Chromosome"/>
</dbReference>
<feature type="compositionally biased region" description="Acidic residues" evidence="1">
    <location>
        <begin position="213"/>
        <end position="223"/>
    </location>
</feature>